<accession>A0A1Y6IV48</accession>
<feature type="signal peptide" evidence="6">
    <location>
        <begin position="1"/>
        <end position="25"/>
    </location>
</feature>
<dbReference type="InterPro" id="IPR010583">
    <property type="entry name" value="MipA"/>
</dbReference>
<evidence type="ECO:0000256" key="6">
    <source>
        <dbReference type="SAM" id="SignalP"/>
    </source>
</evidence>
<dbReference type="GO" id="GO:0009279">
    <property type="term" value="C:cell outer membrane"/>
    <property type="evidence" value="ECO:0007669"/>
    <property type="project" value="UniProtKB-SubCell"/>
</dbReference>
<dbReference type="AlphaFoldDB" id="A0A1Y6IV48"/>
<keyword evidence="3 6" id="KW-0732">Signal</keyword>
<dbReference type="PANTHER" id="PTHR38776:SF1">
    <property type="entry name" value="MLTA-INTERACTING PROTEIN-RELATED"/>
    <property type="match status" value="1"/>
</dbReference>
<evidence type="ECO:0000313" key="7">
    <source>
        <dbReference type="EMBL" id="MDW6004592.1"/>
    </source>
</evidence>
<proteinExistence type="inferred from homology"/>
<organism evidence="8 9">
    <name type="scientific">Vibrio mangrovi</name>
    <dbReference type="NCBI Taxonomy" id="474394"/>
    <lineage>
        <taxon>Bacteria</taxon>
        <taxon>Pseudomonadati</taxon>
        <taxon>Pseudomonadota</taxon>
        <taxon>Gammaproteobacteria</taxon>
        <taxon>Vibrionales</taxon>
        <taxon>Vibrionaceae</taxon>
        <taxon>Vibrio</taxon>
    </lineage>
</organism>
<dbReference type="Proteomes" id="UP000196125">
    <property type="component" value="Unassembled WGS sequence"/>
</dbReference>
<comment type="subcellular location">
    <subcellularLocation>
        <location evidence="1">Cell outer membrane</location>
    </subcellularLocation>
</comment>
<dbReference type="EMBL" id="FXXI01000003">
    <property type="protein sequence ID" value="SMS00881.1"/>
    <property type="molecule type" value="Genomic_DNA"/>
</dbReference>
<evidence type="ECO:0000256" key="4">
    <source>
        <dbReference type="ARBA" id="ARBA00023136"/>
    </source>
</evidence>
<feature type="chain" id="PRO_5011003984" evidence="6">
    <location>
        <begin position="26"/>
        <end position="254"/>
    </location>
</feature>
<dbReference type="OrthoDB" id="5295915at2"/>
<dbReference type="PANTHER" id="PTHR38776">
    <property type="entry name" value="MLTA-INTERACTING PROTEIN-RELATED"/>
    <property type="match status" value="1"/>
</dbReference>
<evidence type="ECO:0000256" key="1">
    <source>
        <dbReference type="ARBA" id="ARBA00004442"/>
    </source>
</evidence>
<dbReference type="GO" id="GO:0009252">
    <property type="term" value="P:peptidoglycan biosynthetic process"/>
    <property type="evidence" value="ECO:0007669"/>
    <property type="project" value="TreeGrafter"/>
</dbReference>
<keyword evidence="10" id="KW-1185">Reference proteome</keyword>
<sequence length="254" mass="27718">MSNLHLKQILCLIPASFFITLPGHAAENGLSLGLGASYATSTYKNYDESTLPIPVINYDSDVFFIHSLTAGAYLYQDQYNVLQAAVSYYAQEFDPSDANDSQMKLLDKRSSTAMGGISYTFRSPLGNFTTSVAGDILDETSGGMLASAQYDYPIPFTQKLVVVPATGLKYTNSKLNQHYYGITARESALSGLAEYTPGSAVTPYFGLTLKYNVSDRLGAFVSSRYQILPTEIKDSPMVDSNHTIQTTAGISYQF</sequence>
<evidence type="ECO:0000313" key="9">
    <source>
        <dbReference type="Proteomes" id="UP000196125"/>
    </source>
</evidence>
<evidence type="ECO:0000313" key="10">
    <source>
        <dbReference type="Proteomes" id="UP001283366"/>
    </source>
</evidence>
<reference evidence="8 9" key="1">
    <citation type="submission" date="2017-05" db="EMBL/GenBank/DDBJ databases">
        <authorList>
            <person name="Song R."/>
            <person name="Chenine A.L."/>
            <person name="Ruprecht R.M."/>
        </authorList>
    </citation>
    <scope>NUCLEOTIDE SEQUENCE [LARGE SCALE GENOMIC DNA]</scope>
    <source>
        <strain evidence="8 9">CECT 7927</strain>
    </source>
</reference>
<reference evidence="7 10" key="2">
    <citation type="submission" date="2023-11" db="EMBL/GenBank/DDBJ databases">
        <title>Plant-associative lifestyle of Vibrio porteresiae and its evolutionary dynamics.</title>
        <authorList>
            <person name="Rameshkumar N."/>
            <person name="Kirti K."/>
        </authorList>
    </citation>
    <scope>NUCLEOTIDE SEQUENCE [LARGE SCALE GENOMIC DNA]</scope>
    <source>
        <strain evidence="7 10">MSSRF38</strain>
    </source>
</reference>
<evidence type="ECO:0000313" key="8">
    <source>
        <dbReference type="EMBL" id="SMS00881.1"/>
    </source>
</evidence>
<dbReference type="RefSeq" id="WP_087480929.1">
    <property type="nucleotide sequence ID" value="NZ_AP024884.1"/>
</dbReference>
<keyword evidence="5" id="KW-0998">Cell outer membrane</keyword>
<comment type="similarity">
    <text evidence="2">Belongs to the MipA/OmpV family.</text>
</comment>
<keyword evidence="4" id="KW-0472">Membrane</keyword>
<dbReference type="Pfam" id="PF06629">
    <property type="entry name" value="MipA"/>
    <property type="match status" value="1"/>
</dbReference>
<evidence type="ECO:0000256" key="5">
    <source>
        <dbReference type="ARBA" id="ARBA00023237"/>
    </source>
</evidence>
<gene>
    <name evidence="8" type="primary">mipA</name>
    <name evidence="7" type="ORF">SBX37_17190</name>
    <name evidence="8" type="ORF">VIM7927_02154</name>
</gene>
<evidence type="ECO:0000256" key="3">
    <source>
        <dbReference type="ARBA" id="ARBA00022729"/>
    </source>
</evidence>
<protein>
    <submittedName>
        <fullName evidence="7">MipA/OmpV family protein</fullName>
    </submittedName>
    <submittedName>
        <fullName evidence="8">MltA-interacting protein</fullName>
    </submittedName>
</protein>
<name>A0A1Y6IV48_9VIBR</name>
<dbReference type="EMBL" id="JAWRCO010000002">
    <property type="protein sequence ID" value="MDW6004592.1"/>
    <property type="molecule type" value="Genomic_DNA"/>
</dbReference>
<dbReference type="Proteomes" id="UP001283366">
    <property type="component" value="Unassembled WGS sequence"/>
</dbReference>
<evidence type="ECO:0000256" key="2">
    <source>
        <dbReference type="ARBA" id="ARBA00005722"/>
    </source>
</evidence>